<dbReference type="SUPFAM" id="SSF52266">
    <property type="entry name" value="SGNH hydrolase"/>
    <property type="match status" value="1"/>
</dbReference>
<keyword evidence="1" id="KW-0812">Transmembrane</keyword>
<dbReference type="KEGG" id="pprt:ET464_06535"/>
<dbReference type="AlphaFoldDB" id="A0A4P6EWJ1"/>
<keyword evidence="4" id="KW-1185">Reference proteome</keyword>
<evidence type="ECO:0000313" key="3">
    <source>
        <dbReference type="EMBL" id="QAY66099.1"/>
    </source>
</evidence>
<keyword evidence="1" id="KW-0472">Membrane</keyword>
<dbReference type="Gene3D" id="3.40.50.1110">
    <property type="entry name" value="SGNH hydrolase"/>
    <property type="match status" value="1"/>
</dbReference>
<dbReference type="InterPro" id="IPR051532">
    <property type="entry name" value="Ester_Hydrolysis_Enzymes"/>
</dbReference>
<protein>
    <submittedName>
        <fullName evidence="3">GDSL family lipase</fullName>
    </submittedName>
</protein>
<accession>A0A4P6EWJ1</accession>
<dbReference type="EMBL" id="CP035492">
    <property type="protein sequence ID" value="QAY66099.1"/>
    <property type="molecule type" value="Genomic_DNA"/>
</dbReference>
<evidence type="ECO:0000259" key="2">
    <source>
        <dbReference type="Pfam" id="PF13472"/>
    </source>
</evidence>
<dbReference type="OrthoDB" id="252349at2"/>
<sequence>MRFRLWRSSRQLWVMIGFTSLCATILLLYGFGFAAYTLLHPTAGPKHSAAAPARTKPAAVLADAGEIKITAIGDSLTKGTGDPSGDGYVKQLMRGLQEETGKPVRLVNNLGIGGQQTAQLEQRLHSNGYQYALKQANLIVLTIGGNDLFRAAREAMNGKTDSEQALTAIHKRLPDGLAHMKAILHTIRQTNPEAEVVYMGLYNPFYDIPRLKNGSLQVSEWNSEVYKLLQADDHMLMVPVYDLFEDRIGSYLSSDHFHPNHDGYGKMAERIIQSLSVEGA</sequence>
<evidence type="ECO:0000313" key="4">
    <source>
        <dbReference type="Proteomes" id="UP000293568"/>
    </source>
</evidence>
<dbReference type="Proteomes" id="UP000293568">
    <property type="component" value="Chromosome"/>
</dbReference>
<dbReference type="PANTHER" id="PTHR30383">
    <property type="entry name" value="THIOESTERASE 1/PROTEASE 1/LYSOPHOSPHOLIPASE L1"/>
    <property type="match status" value="1"/>
</dbReference>
<evidence type="ECO:0000256" key="1">
    <source>
        <dbReference type="SAM" id="Phobius"/>
    </source>
</evidence>
<keyword evidence="1" id="KW-1133">Transmembrane helix</keyword>
<organism evidence="3 4">
    <name type="scientific">Paenibacillus protaetiae</name>
    <dbReference type="NCBI Taxonomy" id="2509456"/>
    <lineage>
        <taxon>Bacteria</taxon>
        <taxon>Bacillati</taxon>
        <taxon>Bacillota</taxon>
        <taxon>Bacilli</taxon>
        <taxon>Bacillales</taxon>
        <taxon>Paenibacillaceae</taxon>
        <taxon>Paenibacillus</taxon>
    </lineage>
</organism>
<dbReference type="InterPro" id="IPR036514">
    <property type="entry name" value="SGNH_hydro_sf"/>
</dbReference>
<dbReference type="RefSeq" id="WP_129439333.1">
    <property type="nucleotide sequence ID" value="NZ_CP035492.1"/>
</dbReference>
<feature type="domain" description="SGNH hydrolase-type esterase" evidence="2">
    <location>
        <begin position="71"/>
        <end position="264"/>
    </location>
</feature>
<dbReference type="PANTHER" id="PTHR30383:SF27">
    <property type="entry name" value="SPORE GERMINATION LIPASE LIPC"/>
    <property type="match status" value="1"/>
</dbReference>
<gene>
    <name evidence="3" type="ORF">ET464_06535</name>
</gene>
<dbReference type="InterPro" id="IPR013830">
    <property type="entry name" value="SGNH_hydro"/>
</dbReference>
<name>A0A4P6EWJ1_9BACL</name>
<dbReference type="GO" id="GO:0004622">
    <property type="term" value="F:phosphatidylcholine lysophospholipase activity"/>
    <property type="evidence" value="ECO:0007669"/>
    <property type="project" value="TreeGrafter"/>
</dbReference>
<proteinExistence type="predicted"/>
<dbReference type="Pfam" id="PF13472">
    <property type="entry name" value="Lipase_GDSL_2"/>
    <property type="match status" value="1"/>
</dbReference>
<reference evidence="3 4" key="1">
    <citation type="submission" date="2019-01" db="EMBL/GenBank/DDBJ databases">
        <title>Genome sequencing of strain FW100M-2.</title>
        <authorList>
            <person name="Heo J."/>
            <person name="Kim S.-J."/>
            <person name="Kim J.-S."/>
            <person name="Hong S.-B."/>
            <person name="Kwon S.-W."/>
        </authorList>
    </citation>
    <scope>NUCLEOTIDE SEQUENCE [LARGE SCALE GENOMIC DNA]</scope>
    <source>
        <strain evidence="3 4">FW100M-2</strain>
    </source>
</reference>
<feature type="transmembrane region" description="Helical" evidence="1">
    <location>
        <begin position="12"/>
        <end position="39"/>
    </location>
</feature>